<evidence type="ECO:0000256" key="1">
    <source>
        <dbReference type="ARBA" id="ARBA00022527"/>
    </source>
</evidence>
<evidence type="ECO:0000313" key="4">
    <source>
        <dbReference type="EMBL" id="TDD95422.1"/>
    </source>
</evidence>
<dbReference type="InterPro" id="IPR050267">
    <property type="entry name" value="Anti-sigma-factor_SerPK"/>
</dbReference>
<keyword evidence="4" id="KW-0067">ATP-binding</keyword>
<dbReference type="Pfam" id="PF13581">
    <property type="entry name" value="HATPase_c_2"/>
    <property type="match status" value="1"/>
</dbReference>
<dbReference type="EMBL" id="SMKU01000011">
    <property type="protein sequence ID" value="TDD95422.1"/>
    <property type="molecule type" value="Genomic_DNA"/>
</dbReference>
<dbReference type="InterPro" id="IPR036890">
    <property type="entry name" value="HATPase_C_sf"/>
</dbReference>
<dbReference type="CDD" id="cd16936">
    <property type="entry name" value="HATPase_RsbW-like"/>
    <property type="match status" value="1"/>
</dbReference>
<accession>A0A4R5CE29</accession>
<dbReference type="OrthoDB" id="3472182at2"/>
<proteinExistence type="predicted"/>
<name>A0A4R5CE29_9ACTN</name>
<dbReference type="GO" id="GO:0005524">
    <property type="term" value="F:ATP binding"/>
    <property type="evidence" value="ECO:0007669"/>
    <property type="project" value="UniProtKB-KW"/>
</dbReference>
<keyword evidence="1" id="KW-0418">Kinase</keyword>
<feature type="domain" description="Histidine kinase/HSP90-like ATPase" evidence="3">
    <location>
        <begin position="25"/>
        <end position="149"/>
    </location>
</feature>
<sequence>MTAILDGAKAAQQGAGPMAVRHSVANTPSVLADVRCIVKATAIKWGVGATTVEAAVLVADELVANAVRHTNGDQPITLRMFIARDGLRIEVHDRSKKRPKRSEPDLTMPSQPVSDDAPDPHGWGMGIVEHLSKRHGVKTEHDGKTVWAVLRMTAAGGG</sequence>
<dbReference type="PANTHER" id="PTHR35526">
    <property type="entry name" value="ANTI-SIGMA-F FACTOR RSBW-RELATED"/>
    <property type="match status" value="1"/>
</dbReference>
<dbReference type="Proteomes" id="UP000294513">
    <property type="component" value="Unassembled WGS sequence"/>
</dbReference>
<keyword evidence="5" id="KW-1185">Reference proteome</keyword>
<reference evidence="4 5" key="1">
    <citation type="submission" date="2019-03" db="EMBL/GenBank/DDBJ databases">
        <title>Draft genome sequences of novel Actinobacteria.</title>
        <authorList>
            <person name="Sahin N."/>
            <person name="Ay H."/>
            <person name="Saygin H."/>
        </authorList>
    </citation>
    <scope>NUCLEOTIDE SEQUENCE [LARGE SCALE GENOMIC DNA]</scope>
    <source>
        <strain evidence="4 5">H3C3</strain>
    </source>
</reference>
<gene>
    <name evidence="4" type="ORF">E1298_04730</name>
</gene>
<keyword evidence="1" id="KW-0808">Transferase</keyword>
<dbReference type="SUPFAM" id="SSF55874">
    <property type="entry name" value="ATPase domain of HSP90 chaperone/DNA topoisomerase II/histidine kinase"/>
    <property type="match status" value="1"/>
</dbReference>
<dbReference type="RefSeq" id="WP_131889514.1">
    <property type="nucleotide sequence ID" value="NZ_SMKU01000011.1"/>
</dbReference>
<evidence type="ECO:0000256" key="2">
    <source>
        <dbReference type="SAM" id="MobiDB-lite"/>
    </source>
</evidence>
<dbReference type="AlphaFoldDB" id="A0A4R5CE29"/>
<keyword evidence="4" id="KW-0547">Nucleotide-binding</keyword>
<keyword evidence="1" id="KW-0723">Serine/threonine-protein kinase</keyword>
<organism evidence="4 5">
    <name type="scientific">Actinomadura rubrisoli</name>
    <dbReference type="NCBI Taxonomy" id="2530368"/>
    <lineage>
        <taxon>Bacteria</taxon>
        <taxon>Bacillati</taxon>
        <taxon>Actinomycetota</taxon>
        <taxon>Actinomycetes</taxon>
        <taxon>Streptosporangiales</taxon>
        <taxon>Thermomonosporaceae</taxon>
        <taxon>Actinomadura</taxon>
    </lineage>
</organism>
<evidence type="ECO:0000259" key="3">
    <source>
        <dbReference type="Pfam" id="PF13581"/>
    </source>
</evidence>
<dbReference type="InterPro" id="IPR003594">
    <property type="entry name" value="HATPase_dom"/>
</dbReference>
<dbReference type="Gene3D" id="3.30.565.10">
    <property type="entry name" value="Histidine kinase-like ATPase, C-terminal domain"/>
    <property type="match status" value="1"/>
</dbReference>
<protein>
    <submittedName>
        <fullName evidence="4">ATP-binding protein</fullName>
    </submittedName>
</protein>
<evidence type="ECO:0000313" key="5">
    <source>
        <dbReference type="Proteomes" id="UP000294513"/>
    </source>
</evidence>
<dbReference type="GO" id="GO:0004674">
    <property type="term" value="F:protein serine/threonine kinase activity"/>
    <property type="evidence" value="ECO:0007669"/>
    <property type="project" value="UniProtKB-KW"/>
</dbReference>
<comment type="caution">
    <text evidence="4">The sequence shown here is derived from an EMBL/GenBank/DDBJ whole genome shotgun (WGS) entry which is preliminary data.</text>
</comment>
<feature type="region of interest" description="Disordered" evidence="2">
    <location>
        <begin position="92"/>
        <end position="125"/>
    </location>
</feature>
<dbReference type="PANTHER" id="PTHR35526:SF3">
    <property type="entry name" value="ANTI-SIGMA-F FACTOR RSBW"/>
    <property type="match status" value="1"/>
</dbReference>